<keyword evidence="2" id="KW-1185">Reference proteome</keyword>
<dbReference type="EMBL" id="BMZI01000003">
    <property type="protein sequence ID" value="GHB16078.1"/>
    <property type="molecule type" value="Genomic_DNA"/>
</dbReference>
<gene>
    <name evidence="1" type="ORF">GCM10009038_13120</name>
</gene>
<dbReference type="RefSeq" id="WP_189443881.1">
    <property type="nucleotide sequence ID" value="NZ_BMZI01000003.1"/>
</dbReference>
<dbReference type="Proteomes" id="UP000646745">
    <property type="component" value="Unassembled WGS sequence"/>
</dbReference>
<organism evidence="1 2">
    <name type="scientific">Salinicola rhizosphaerae</name>
    <dbReference type="NCBI Taxonomy" id="1443141"/>
    <lineage>
        <taxon>Bacteria</taxon>
        <taxon>Pseudomonadati</taxon>
        <taxon>Pseudomonadota</taxon>
        <taxon>Gammaproteobacteria</taxon>
        <taxon>Oceanospirillales</taxon>
        <taxon>Halomonadaceae</taxon>
        <taxon>Salinicola</taxon>
    </lineage>
</organism>
<sequence>MKWAKFKRYRGFYTGNDFSVQHVHVLGACWSQAMQQAQAEARRRAGAGVTIERLEELTENRR</sequence>
<dbReference type="PROSITE" id="PS51257">
    <property type="entry name" value="PROKAR_LIPOPROTEIN"/>
    <property type="match status" value="1"/>
</dbReference>
<comment type="caution">
    <text evidence="1">The sequence shown here is derived from an EMBL/GenBank/DDBJ whole genome shotgun (WGS) entry which is preliminary data.</text>
</comment>
<protein>
    <submittedName>
        <fullName evidence="1">Uncharacterized protein</fullName>
    </submittedName>
</protein>
<evidence type="ECO:0000313" key="1">
    <source>
        <dbReference type="EMBL" id="GHB16078.1"/>
    </source>
</evidence>
<reference evidence="2" key="1">
    <citation type="journal article" date="2019" name="Int. J. Syst. Evol. Microbiol.">
        <title>The Global Catalogue of Microorganisms (GCM) 10K type strain sequencing project: providing services to taxonomists for standard genome sequencing and annotation.</title>
        <authorList>
            <consortium name="The Broad Institute Genomics Platform"/>
            <consortium name="The Broad Institute Genome Sequencing Center for Infectious Disease"/>
            <person name="Wu L."/>
            <person name="Ma J."/>
        </authorList>
    </citation>
    <scope>NUCLEOTIDE SEQUENCE [LARGE SCALE GENOMIC DNA]</scope>
    <source>
        <strain evidence="2">KCTC 32998</strain>
    </source>
</reference>
<accession>A0ABQ3DWI6</accession>
<name>A0ABQ3DWI6_9GAMM</name>
<proteinExistence type="predicted"/>
<evidence type="ECO:0000313" key="2">
    <source>
        <dbReference type="Proteomes" id="UP000646745"/>
    </source>
</evidence>